<protein>
    <submittedName>
        <fullName evidence="1">Uncharacterized protein</fullName>
    </submittedName>
</protein>
<evidence type="ECO:0000313" key="2">
    <source>
        <dbReference type="Proteomes" id="UP000237347"/>
    </source>
</evidence>
<dbReference type="PANTHER" id="PTHR24121:SF16">
    <property type="entry name" value="NON-SPECIFIC SERINE_THREONINE PROTEIN KINASE"/>
    <property type="match status" value="1"/>
</dbReference>
<reference evidence="1 2" key="1">
    <citation type="journal article" date="2018" name="Sci. Data">
        <title>The draft genome sequence of cork oak.</title>
        <authorList>
            <person name="Ramos A.M."/>
            <person name="Usie A."/>
            <person name="Barbosa P."/>
            <person name="Barros P.M."/>
            <person name="Capote T."/>
            <person name="Chaves I."/>
            <person name="Simoes F."/>
            <person name="Abreu I."/>
            <person name="Carrasquinho I."/>
            <person name="Faro C."/>
            <person name="Guimaraes J.B."/>
            <person name="Mendonca D."/>
            <person name="Nobrega F."/>
            <person name="Rodrigues L."/>
            <person name="Saibo N.J.M."/>
            <person name="Varela M.C."/>
            <person name="Egas C."/>
            <person name="Matos J."/>
            <person name="Miguel C.M."/>
            <person name="Oliveira M.M."/>
            <person name="Ricardo C.P."/>
            <person name="Goncalves S."/>
        </authorList>
    </citation>
    <scope>NUCLEOTIDE SEQUENCE [LARGE SCALE GENOMIC DNA]</scope>
    <source>
        <strain evidence="2">cv. HL8</strain>
    </source>
</reference>
<dbReference type="Gene3D" id="1.25.40.20">
    <property type="entry name" value="Ankyrin repeat-containing domain"/>
    <property type="match status" value="1"/>
</dbReference>
<sequence length="315" mass="34921">MEKEESRGRKRICYVFKNLEDADNYLDWSLQVKTKLANQLLWDIVEGNDEAPKAENDEAAFKAWSEKNAMALGVIRYFGEGPLKWVIWRITSAKIAWETLATICTLPKSSFIANQFITSNPGAESAIISNTRSTALHIAIIAGHLHIVKELVNMLPTDKLRMTDKDGNTVLGCCALVGNTQMAKCIVEKCPMLLSIGNKFDKLIPVVMALTCNSNSIATARYLYSVTPPGSLSPGKGSVNGATFVTRCIYSKNFDMALDVLEKFPTLVTALDIEEESPVLALASMSFPYTSENQLISWKQWIYNCESHSLLSTAY</sequence>
<dbReference type="SUPFAM" id="SSF48403">
    <property type="entry name" value="Ankyrin repeat"/>
    <property type="match status" value="1"/>
</dbReference>
<dbReference type="AlphaFoldDB" id="A0AAW0LFD2"/>
<dbReference type="Proteomes" id="UP000237347">
    <property type="component" value="Unassembled WGS sequence"/>
</dbReference>
<dbReference type="InterPro" id="IPR036770">
    <property type="entry name" value="Ankyrin_rpt-contain_sf"/>
</dbReference>
<dbReference type="InterPro" id="IPR002110">
    <property type="entry name" value="Ankyrin_rpt"/>
</dbReference>
<dbReference type="SMART" id="SM00248">
    <property type="entry name" value="ANK"/>
    <property type="match status" value="2"/>
</dbReference>
<dbReference type="PANTHER" id="PTHR24121">
    <property type="entry name" value="NO MECHANORECEPTOR POTENTIAL C, ISOFORM D-RELATED"/>
    <property type="match status" value="1"/>
</dbReference>
<evidence type="ECO:0000313" key="1">
    <source>
        <dbReference type="EMBL" id="KAK7849051.1"/>
    </source>
</evidence>
<dbReference type="EMBL" id="PKMF04000118">
    <property type="protein sequence ID" value="KAK7849051.1"/>
    <property type="molecule type" value="Genomic_DNA"/>
</dbReference>
<accession>A0AAW0LFD2</accession>
<name>A0AAW0LFD2_QUESU</name>
<keyword evidence="2" id="KW-1185">Reference proteome</keyword>
<dbReference type="Pfam" id="PF12796">
    <property type="entry name" value="Ank_2"/>
    <property type="match status" value="1"/>
</dbReference>
<gene>
    <name evidence="1" type="ORF">CFP56_003734</name>
</gene>
<organism evidence="1 2">
    <name type="scientific">Quercus suber</name>
    <name type="common">Cork oak</name>
    <dbReference type="NCBI Taxonomy" id="58331"/>
    <lineage>
        <taxon>Eukaryota</taxon>
        <taxon>Viridiplantae</taxon>
        <taxon>Streptophyta</taxon>
        <taxon>Embryophyta</taxon>
        <taxon>Tracheophyta</taxon>
        <taxon>Spermatophyta</taxon>
        <taxon>Magnoliopsida</taxon>
        <taxon>eudicotyledons</taxon>
        <taxon>Gunneridae</taxon>
        <taxon>Pentapetalae</taxon>
        <taxon>rosids</taxon>
        <taxon>fabids</taxon>
        <taxon>Fagales</taxon>
        <taxon>Fagaceae</taxon>
        <taxon>Quercus</taxon>
    </lineage>
</organism>
<proteinExistence type="predicted"/>
<comment type="caution">
    <text evidence="1">The sequence shown here is derived from an EMBL/GenBank/DDBJ whole genome shotgun (WGS) entry which is preliminary data.</text>
</comment>